<dbReference type="Pfam" id="PF00383">
    <property type="entry name" value="dCMP_cyt_deam_1"/>
    <property type="match status" value="2"/>
</dbReference>
<dbReference type="GO" id="GO:0005737">
    <property type="term" value="C:cytoplasm"/>
    <property type="evidence" value="ECO:0007669"/>
    <property type="project" value="TreeGrafter"/>
</dbReference>
<dbReference type="PROSITE" id="PS00903">
    <property type="entry name" value="CYT_DCMP_DEAMINASES_1"/>
    <property type="match status" value="1"/>
</dbReference>
<dbReference type="EC" id="3.5.4.12" evidence="6"/>
<evidence type="ECO:0000256" key="8">
    <source>
        <dbReference type="SAM" id="Coils"/>
    </source>
</evidence>
<evidence type="ECO:0000256" key="7">
    <source>
        <dbReference type="ARBA" id="ARBA00041763"/>
    </source>
</evidence>
<evidence type="ECO:0000313" key="10">
    <source>
        <dbReference type="EnsemblMetazoa" id="Aqu2.1.14921_001"/>
    </source>
</evidence>
<dbReference type="OrthoDB" id="6710946at2759"/>
<dbReference type="AlphaFoldDB" id="A0A1X7TJ93"/>
<dbReference type="PROSITE" id="PS51747">
    <property type="entry name" value="CYT_DCMP_DEAMINASES_2"/>
    <property type="match status" value="2"/>
</dbReference>
<dbReference type="GO" id="GO:0008270">
    <property type="term" value="F:zinc ion binding"/>
    <property type="evidence" value="ECO:0007669"/>
    <property type="project" value="InterPro"/>
</dbReference>
<evidence type="ECO:0000259" key="9">
    <source>
        <dbReference type="PROSITE" id="PS51747"/>
    </source>
</evidence>
<dbReference type="PANTHER" id="PTHR11086">
    <property type="entry name" value="DEOXYCYTIDYLATE DEAMINASE-RELATED"/>
    <property type="match status" value="1"/>
</dbReference>
<evidence type="ECO:0000256" key="1">
    <source>
        <dbReference type="ARBA" id="ARBA00006576"/>
    </source>
</evidence>
<dbReference type="STRING" id="400682.A0A1X7TJ93"/>
<comment type="similarity">
    <text evidence="1">Belongs to the cytidine and deoxycytidylate deaminase family.</text>
</comment>
<dbReference type="PANTHER" id="PTHR11086:SF18">
    <property type="entry name" value="DEOXYCYTIDYLATE DEAMINASE"/>
    <property type="match status" value="1"/>
</dbReference>
<evidence type="ECO:0000256" key="4">
    <source>
        <dbReference type="ARBA" id="ARBA00022801"/>
    </source>
</evidence>
<dbReference type="InterPro" id="IPR015517">
    <property type="entry name" value="dCMP_deaminase-rel"/>
</dbReference>
<dbReference type="InterPro" id="IPR016192">
    <property type="entry name" value="APOBEC/CMP_deaminase_Zn-bd"/>
</dbReference>
<keyword evidence="8" id="KW-0175">Coiled coil</keyword>
<evidence type="ECO:0000256" key="2">
    <source>
        <dbReference type="ARBA" id="ARBA00022723"/>
    </source>
</evidence>
<dbReference type="Gene3D" id="3.40.140.10">
    <property type="entry name" value="Cytidine Deaminase, domain 2"/>
    <property type="match status" value="2"/>
</dbReference>
<name>A0A1X7TJ93_AMPQE</name>
<keyword evidence="2" id="KW-0479">Metal-binding</keyword>
<feature type="domain" description="CMP/dCMP-type deaminase" evidence="9">
    <location>
        <begin position="340"/>
        <end position="466"/>
    </location>
</feature>
<feature type="domain" description="CMP/dCMP-type deaminase" evidence="9">
    <location>
        <begin position="152"/>
        <end position="290"/>
    </location>
</feature>
<feature type="coiled-coil region" evidence="8">
    <location>
        <begin position="15"/>
        <end position="129"/>
    </location>
</feature>
<protein>
    <recommendedName>
        <fullName evidence="7">dCMP deaminase</fullName>
        <ecNumber evidence="6">3.5.4.12</ecNumber>
    </recommendedName>
    <alternativeName>
        <fullName evidence="7">dCMP deaminase</fullName>
    </alternativeName>
</protein>
<accession>A0A1X7TJ93</accession>
<dbReference type="GO" id="GO:0004132">
    <property type="term" value="F:dCMP deaminase activity"/>
    <property type="evidence" value="ECO:0007669"/>
    <property type="project" value="TreeGrafter"/>
</dbReference>
<reference evidence="10" key="1">
    <citation type="submission" date="2017-05" db="UniProtKB">
        <authorList>
            <consortium name="EnsemblMetazoa"/>
        </authorList>
    </citation>
    <scope>IDENTIFICATION</scope>
</reference>
<evidence type="ECO:0000256" key="3">
    <source>
        <dbReference type="ARBA" id="ARBA00022727"/>
    </source>
</evidence>
<keyword evidence="3" id="KW-0545">Nucleotide biosynthesis</keyword>
<keyword evidence="4" id="KW-0378">Hydrolase</keyword>
<organism evidence="10">
    <name type="scientific">Amphimedon queenslandica</name>
    <name type="common">Sponge</name>
    <dbReference type="NCBI Taxonomy" id="400682"/>
    <lineage>
        <taxon>Eukaryota</taxon>
        <taxon>Metazoa</taxon>
        <taxon>Porifera</taxon>
        <taxon>Demospongiae</taxon>
        <taxon>Heteroscleromorpha</taxon>
        <taxon>Haplosclerida</taxon>
        <taxon>Niphatidae</taxon>
        <taxon>Amphimedon</taxon>
    </lineage>
</organism>
<dbReference type="InterPro" id="IPR016193">
    <property type="entry name" value="Cytidine_deaminase-like"/>
</dbReference>
<dbReference type="InterPro" id="IPR002125">
    <property type="entry name" value="CMP_dCMP_dom"/>
</dbReference>
<keyword evidence="5" id="KW-0862">Zinc</keyword>
<evidence type="ECO:0000256" key="5">
    <source>
        <dbReference type="ARBA" id="ARBA00022833"/>
    </source>
</evidence>
<dbReference type="EnsemblMetazoa" id="Aqu2.1.14921_001">
    <property type="protein sequence ID" value="Aqu2.1.14921_001"/>
    <property type="gene ID" value="Aqu2.1.14921"/>
</dbReference>
<sequence length="482" mass="56115">MEDNEMTLYKAEIQKSETQDKISKYIEQMQQIEDKMNHECKKIIAEMKKLLKEKEKIEKNNNNKIEELRKLNEKAEKLKLNKKLEKAQKLKTNINKMKEKLKVLTENDIEKLEKEDSLTENDVQELLRVTQVDSEISEVIAEITQDEERRRKWDEYYMKIACLAALRSKDPSTPVGACIADTKTHQIVGIGYNSMPYVKGRNNDKIFSWKGSKAEGIPYHEKKYNYVVHAAVSAVLNKTRESIEGCTIYLTHFPDKDCVHAIIKAGIREVVYCMYTRHEEREEKEDMIVGKEILERTAVKYRRMENIGGELKNRIEQEIKPQYKKNKNKWPTEPVQGYITWEKFFMKIAELSKERSNHNPQYKVGACVVSPKKQVLAVGYNAYPEDMIHDETEDEEKDNKESNYISHAEYKAILGISPSVEGCTLYVTKYPCHMCAQVIVQSGIREVIYDKPGEWDKDSYISSRKTLAACLGDDKIIDIRLQ</sequence>
<dbReference type="SUPFAM" id="SSF53927">
    <property type="entry name" value="Cytidine deaminase-like"/>
    <property type="match status" value="2"/>
</dbReference>
<dbReference type="InParanoid" id="A0A1X7TJ93"/>
<evidence type="ECO:0000256" key="6">
    <source>
        <dbReference type="ARBA" id="ARBA00038938"/>
    </source>
</evidence>
<proteinExistence type="inferred from homology"/>